<evidence type="ECO:0000313" key="5">
    <source>
        <dbReference type="EMBL" id="QSX75851.1"/>
    </source>
</evidence>
<dbReference type="Gene3D" id="2.60.40.1610">
    <property type="entry name" value="Domain of unknown function DUF1254"/>
    <property type="match status" value="1"/>
</dbReference>
<dbReference type="InterPro" id="IPR010679">
    <property type="entry name" value="DUF1254"/>
</dbReference>
<evidence type="ECO:0000256" key="2">
    <source>
        <dbReference type="SAM" id="SignalP"/>
    </source>
</evidence>
<organism evidence="5 6">
    <name type="scientific">Lysobacter arenosi</name>
    <dbReference type="NCBI Taxonomy" id="2795387"/>
    <lineage>
        <taxon>Bacteria</taxon>
        <taxon>Pseudomonadati</taxon>
        <taxon>Pseudomonadota</taxon>
        <taxon>Gammaproteobacteria</taxon>
        <taxon>Lysobacterales</taxon>
        <taxon>Lysobacteraceae</taxon>
        <taxon>Lysobacter</taxon>
    </lineage>
</organism>
<dbReference type="InterPro" id="IPR037049">
    <property type="entry name" value="DUF1214_C_sf"/>
</dbReference>
<dbReference type="EMBL" id="CP071517">
    <property type="protein sequence ID" value="QSX75851.1"/>
    <property type="molecule type" value="Genomic_DNA"/>
</dbReference>
<accession>A0ABX7RG51</accession>
<evidence type="ECO:0000259" key="4">
    <source>
        <dbReference type="Pfam" id="PF06863"/>
    </source>
</evidence>
<dbReference type="InterPro" id="IPR037050">
    <property type="entry name" value="DUF1254_sf"/>
</dbReference>
<proteinExistence type="predicted"/>
<evidence type="ECO:0000256" key="1">
    <source>
        <dbReference type="SAM" id="MobiDB-lite"/>
    </source>
</evidence>
<protein>
    <submittedName>
        <fullName evidence="5">DUF1254 domain-containing protein</fullName>
    </submittedName>
</protein>
<feature type="chain" id="PRO_5046837976" evidence="2">
    <location>
        <begin position="21"/>
        <end position="371"/>
    </location>
</feature>
<reference evidence="5 6" key="1">
    <citation type="submission" date="2021-02" db="EMBL/GenBank/DDBJ databases">
        <title>Lysobacter arenosi sp. nov., isolated from soil of gangwondo yeongwol, south Korea.</title>
        <authorList>
            <person name="Kim K.R."/>
            <person name="Kim K.H."/>
            <person name="Jeon C.O."/>
        </authorList>
    </citation>
    <scope>NUCLEOTIDE SEQUENCE [LARGE SCALE GENOMIC DNA]</scope>
    <source>
        <strain evidence="5 6">R7</strain>
    </source>
</reference>
<evidence type="ECO:0000313" key="6">
    <source>
        <dbReference type="Proteomes" id="UP000663400"/>
    </source>
</evidence>
<gene>
    <name evidence="5" type="ORF">HIV01_004835</name>
</gene>
<feature type="compositionally biased region" description="Low complexity" evidence="1">
    <location>
        <begin position="26"/>
        <end position="43"/>
    </location>
</feature>
<keyword evidence="2" id="KW-0732">Signal</keyword>
<evidence type="ECO:0000259" key="3">
    <source>
        <dbReference type="Pfam" id="PF06742"/>
    </source>
</evidence>
<dbReference type="Proteomes" id="UP000663400">
    <property type="component" value="Chromosome"/>
</dbReference>
<dbReference type="PROSITE" id="PS51257">
    <property type="entry name" value="PROKAR_LIPOPROTEIN"/>
    <property type="match status" value="1"/>
</dbReference>
<feature type="region of interest" description="Disordered" evidence="1">
    <location>
        <begin position="20"/>
        <end position="58"/>
    </location>
</feature>
<dbReference type="Gene3D" id="2.60.120.600">
    <property type="entry name" value="Domain of unknown function DUF1214, C-terminal domain"/>
    <property type="match status" value="1"/>
</dbReference>
<feature type="domain" description="DUF1254" evidence="4">
    <location>
        <begin position="85"/>
        <end position="195"/>
    </location>
</feature>
<sequence>MRLLSAAVLLVLATACQRQTAPAPSPEAAAAEADAASQAAPAQSEPPKPQASEPGTVPVNVDNFVRAESDLYIAGVARDAGGTGKFFHRRELTPIDKQTVIRMNRDTLYSAAVFDLDAGPVTITLPDAGKRFMSMQLIDEDQYTPQVIYKAGSYTLSKDKIGTRYVVAAVRTLADPNSPDDLKQAHALQDAIKVEQAGPGAWEAPKWDPVTQKQVREALLTLAAGLPDTRKSFGTKAEVDPVRRLVNAAAAWGGNPDKDALYLNVTPAKNDGKTVYKLHVGEVPVEGFWSISVYDAKGYYESNAQNAYTINNVTAKRNDDGSVDVQFGGCDGQVPNCLPTTSGWNYLVRLYRPRADVLNGKWTFPEAQPAS</sequence>
<keyword evidence="6" id="KW-1185">Reference proteome</keyword>
<dbReference type="PANTHER" id="PTHR36509:SF2">
    <property type="entry name" value="BLL3101 PROTEIN"/>
    <property type="match status" value="1"/>
</dbReference>
<name>A0ABX7RG51_9GAMM</name>
<dbReference type="PANTHER" id="PTHR36509">
    <property type="entry name" value="BLL3101 PROTEIN"/>
    <property type="match status" value="1"/>
</dbReference>
<dbReference type="InterPro" id="IPR010621">
    <property type="entry name" value="DUF1214"/>
</dbReference>
<dbReference type="Pfam" id="PF06863">
    <property type="entry name" value="DUF1254"/>
    <property type="match status" value="1"/>
</dbReference>
<dbReference type="Pfam" id="PF06742">
    <property type="entry name" value="DUF1214"/>
    <property type="match status" value="1"/>
</dbReference>
<feature type="signal peptide" evidence="2">
    <location>
        <begin position="1"/>
        <end position="20"/>
    </location>
</feature>
<dbReference type="RefSeq" id="WP_200605212.1">
    <property type="nucleotide sequence ID" value="NZ_CP071517.1"/>
</dbReference>
<feature type="domain" description="DUF1214" evidence="3">
    <location>
        <begin position="270"/>
        <end position="354"/>
    </location>
</feature>
<dbReference type="SUPFAM" id="SSF160935">
    <property type="entry name" value="VPA0735-like"/>
    <property type="match status" value="1"/>
</dbReference>